<organism evidence="1">
    <name type="scientific">Loa loa</name>
    <name type="common">Eye worm</name>
    <name type="synonym">Filaria loa</name>
    <dbReference type="NCBI Taxonomy" id="7209"/>
    <lineage>
        <taxon>Eukaryota</taxon>
        <taxon>Metazoa</taxon>
        <taxon>Ecdysozoa</taxon>
        <taxon>Nematoda</taxon>
        <taxon>Chromadorea</taxon>
        <taxon>Rhabditida</taxon>
        <taxon>Spirurina</taxon>
        <taxon>Spiruromorpha</taxon>
        <taxon>Filarioidea</taxon>
        <taxon>Onchocercidae</taxon>
        <taxon>Loa</taxon>
    </lineage>
</organism>
<dbReference type="GeneID" id="9941115"/>
<accession>A0A1S0U3R6</accession>
<dbReference type="AlphaFoldDB" id="A0A1S0U3R6"/>
<protein>
    <submittedName>
        <fullName evidence="1">Uncharacterized protein</fullName>
    </submittedName>
</protein>
<reference evidence="1" key="1">
    <citation type="submission" date="2012-04" db="EMBL/GenBank/DDBJ databases">
        <title>The Genome Sequence of Loa loa.</title>
        <authorList>
            <consortium name="The Broad Institute Genome Sequencing Platform"/>
            <consortium name="Broad Institute Genome Sequencing Center for Infectious Disease"/>
            <person name="Nutman T.B."/>
            <person name="Fink D.L."/>
            <person name="Russ C."/>
            <person name="Young S."/>
            <person name="Zeng Q."/>
            <person name="Gargeya S."/>
            <person name="Alvarado L."/>
            <person name="Berlin A."/>
            <person name="Chapman S.B."/>
            <person name="Chen Z."/>
            <person name="Freedman E."/>
            <person name="Gellesch M."/>
            <person name="Goldberg J."/>
            <person name="Griggs A."/>
            <person name="Gujja S."/>
            <person name="Heilman E.R."/>
            <person name="Heiman D."/>
            <person name="Howarth C."/>
            <person name="Mehta T."/>
            <person name="Neiman D."/>
            <person name="Pearson M."/>
            <person name="Roberts A."/>
            <person name="Saif S."/>
            <person name="Shea T."/>
            <person name="Shenoy N."/>
            <person name="Sisk P."/>
            <person name="Stolte C."/>
            <person name="Sykes S."/>
            <person name="White J."/>
            <person name="Yandava C."/>
            <person name="Haas B."/>
            <person name="Henn M.R."/>
            <person name="Nusbaum C."/>
            <person name="Birren B."/>
        </authorList>
    </citation>
    <scope>NUCLEOTIDE SEQUENCE [LARGE SCALE GENOMIC DNA]</scope>
</reference>
<dbReference type="InParanoid" id="A0A1S0U3R6"/>
<sequence>MTYTFYNRNYMRVYGGAYSITICSGIPNKDLSAIEVMKEDDSKINYIFRDNRSSLWLPRKQPGHPNEGNETASLVPDAKENLPDEGLITGNTLLSISPLRASVVTRFLIFCLLSITKISVDYFQLLADGIL</sequence>
<evidence type="ECO:0000313" key="1">
    <source>
        <dbReference type="EMBL" id="EFO24762.1"/>
    </source>
</evidence>
<dbReference type="EMBL" id="JH712450">
    <property type="protein sequence ID" value="EFO24762.1"/>
    <property type="molecule type" value="Genomic_DNA"/>
</dbReference>
<dbReference type="CTD" id="9941115"/>
<proteinExistence type="predicted"/>
<dbReference type="RefSeq" id="XP_003139308.1">
    <property type="nucleotide sequence ID" value="XM_003139260.1"/>
</dbReference>
<gene>
    <name evidence="1" type="ORF">LOAG_03723</name>
</gene>
<name>A0A1S0U3R6_LOALO</name>
<dbReference type="KEGG" id="loa:LOAG_03723"/>